<dbReference type="GO" id="GO:0016787">
    <property type="term" value="F:hydrolase activity"/>
    <property type="evidence" value="ECO:0007669"/>
    <property type="project" value="UniProtKB-KW"/>
</dbReference>
<dbReference type="PANTHER" id="PTHR48098:SF1">
    <property type="entry name" value="DIACYLGLYCEROL ACYLTRANSFERASE_MYCOLYLTRANSFERASE AG85A"/>
    <property type="match status" value="1"/>
</dbReference>
<gene>
    <name evidence="1" type="ORF">QNI22_26420</name>
</gene>
<evidence type="ECO:0000313" key="1">
    <source>
        <dbReference type="EMBL" id="MDJ1504222.1"/>
    </source>
</evidence>
<dbReference type="EMBL" id="JASJOU010000011">
    <property type="protein sequence ID" value="MDJ1504222.1"/>
    <property type="molecule type" value="Genomic_DNA"/>
</dbReference>
<comment type="caution">
    <text evidence="1">The sequence shown here is derived from an EMBL/GenBank/DDBJ whole genome shotgun (WGS) entry which is preliminary data.</text>
</comment>
<sequence length="275" mass="31855">MKISYLWLTVIAYMTFIHLVTAQEQWIFKSPYLSKPDTVLVFKPASYQATNKYPLTYLLHGYSANYKQWSLTTDCQQLANQYQMIIVCPDGFVSWYVNSPFDKGSRMEDFFFKELVPYVHQHLQIDSNNVFISGLSMGGYGALRYFLLHPDYFNTAGSTSGGLEVDYPLLKSASMLFFKNPRVTDDLTKLLGKPGNTWHIYNIISLLKEAKTKPKSFLVDCGTEDILFPVHQRLKTTCDQLNIPVTYISQPGNHNTEYWHNAIQHHFIYFSQHIR</sequence>
<protein>
    <submittedName>
        <fullName evidence="1">Alpha/beta hydrolase-fold protein</fullName>
    </submittedName>
</protein>
<dbReference type="Proteomes" id="UP001232063">
    <property type="component" value="Unassembled WGS sequence"/>
</dbReference>
<organism evidence="1 2">
    <name type="scientific">Xanthocytophaga agilis</name>
    <dbReference type="NCBI Taxonomy" id="3048010"/>
    <lineage>
        <taxon>Bacteria</taxon>
        <taxon>Pseudomonadati</taxon>
        <taxon>Bacteroidota</taxon>
        <taxon>Cytophagia</taxon>
        <taxon>Cytophagales</taxon>
        <taxon>Rhodocytophagaceae</taxon>
        <taxon>Xanthocytophaga</taxon>
    </lineage>
</organism>
<dbReference type="SUPFAM" id="SSF53474">
    <property type="entry name" value="alpha/beta-Hydrolases"/>
    <property type="match status" value="1"/>
</dbReference>
<dbReference type="RefSeq" id="WP_314515276.1">
    <property type="nucleotide sequence ID" value="NZ_JASJOU010000011.1"/>
</dbReference>
<dbReference type="GO" id="GO:0016747">
    <property type="term" value="F:acyltransferase activity, transferring groups other than amino-acyl groups"/>
    <property type="evidence" value="ECO:0007669"/>
    <property type="project" value="TreeGrafter"/>
</dbReference>
<reference evidence="1" key="1">
    <citation type="submission" date="2023-05" db="EMBL/GenBank/DDBJ databases">
        <authorList>
            <person name="Zhang X."/>
        </authorList>
    </citation>
    <scope>NUCLEOTIDE SEQUENCE</scope>
    <source>
        <strain evidence="1">BD1B2-1</strain>
    </source>
</reference>
<keyword evidence="1" id="KW-0378">Hydrolase</keyword>
<proteinExistence type="predicted"/>
<evidence type="ECO:0000313" key="2">
    <source>
        <dbReference type="Proteomes" id="UP001232063"/>
    </source>
</evidence>
<dbReference type="PANTHER" id="PTHR48098">
    <property type="entry name" value="ENTEROCHELIN ESTERASE-RELATED"/>
    <property type="match status" value="1"/>
</dbReference>
<name>A0AAE3R9X6_9BACT</name>
<accession>A0AAE3R9X6</accession>
<dbReference type="Gene3D" id="3.40.50.1820">
    <property type="entry name" value="alpha/beta hydrolase"/>
    <property type="match status" value="1"/>
</dbReference>
<dbReference type="InterPro" id="IPR050583">
    <property type="entry name" value="Mycobacterial_A85_antigen"/>
</dbReference>
<dbReference type="InterPro" id="IPR000801">
    <property type="entry name" value="Esterase-like"/>
</dbReference>
<dbReference type="InterPro" id="IPR029058">
    <property type="entry name" value="AB_hydrolase_fold"/>
</dbReference>
<dbReference type="Pfam" id="PF00756">
    <property type="entry name" value="Esterase"/>
    <property type="match status" value="1"/>
</dbReference>
<keyword evidence="2" id="KW-1185">Reference proteome</keyword>
<dbReference type="AlphaFoldDB" id="A0AAE3R9X6"/>